<sequence length="34" mass="3845">MPLRGNTDERGFYLSAFIRANPRLSVLRLEGGHT</sequence>
<organism evidence="1">
    <name type="scientific">Magnetospirillum gryphiswaldense</name>
    <dbReference type="NCBI Taxonomy" id="55518"/>
    <lineage>
        <taxon>Bacteria</taxon>
        <taxon>Pseudomonadati</taxon>
        <taxon>Pseudomonadota</taxon>
        <taxon>Alphaproteobacteria</taxon>
        <taxon>Rhodospirillales</taxon>
        <taxon>Rhodospirillaceae</taxon>
        <taxon>Magnetospirillum</taxon>
    </lineage>
</organism>
<proteinExistence type="predicted"/>
<dbReference type="EMBL" id="CU459003">
    <property type="protein sequence ID" value="CAM77097.1"/>
    <property type="molecule type" value="Genomic_DNA"/>
</dbReference>
<name>A4U2J0_9PROT</name>
<dbReference type="AlphaFoldDB" id="A4U2J0"/>
<evidence type="ECO:0000313" key="1">
    <source>
        <dbReference type="EMBL" id="CAM77097.1"/>
    </source>
</evidence>
<gene>
    <name evidence="1" type="ORF">MGR_3600</name>
</gene>
<accession>A4U2J0</accession>
<reference evidence="1" key="1">
    <citation type="journal article" date="2007" name="J. Bacteriol.">
        <title>Comparative genome analysis of four magnetotactic bacteria reveals a complex set of group-specific genes implicated in magnetosome biomineralization and function.</title>
        <authorList>
            <person name="Richter M."/>
            <person name="Kube M."/>
            <person name="Bazylinski D.A."/>
            <person name="Lombardot T."/>
            <person name="Gloeckner F.O."/>
            <person name="Reinhardt R."/>
            <person name="Schueler D."/>
        </authorList>
    </citation>
    <scope>NUCLEOTIDE SEQUENCE</scope>
    <source>
        <strain evidence="1">MSR-1</strain>
    </source>
</reference>
<protein>
    <submittedName>
        <fullName evidence="1">Uncharacterized protein</fullName>
    </submittedName>
</protein>